<reference evidence="1 2" key="1">
    <citation type="journal article" date="2015" name="Genome Announc.">
        <title>Complete Genome Sequence of a Novel Bacterium within the Family Rhodocyclaceae That Degrades Polycyclic Aromatic Hydrocarbons.</title>
        <authorList>
            <person name="Singleton D.R."/>
            <person name="Dickey A.N."/>
            <person name="Scholl E.H."/>
            <person name="Wright F.A."/>
            <person name="Aitken M.D."/>
        </authorList>
    </citation>
    <scope>NUCLEOTIDE SEQUENCE [LARGE SCALE GENOMIC DNA]</scope>
    <source>
        <strain evidence="2">PG1-Ca6</strain>
    </source>
</reference>
<proteinExistence type="predicted"/>
<sequence>MGFQIADWRPLFAHYGKPVESGFPVLQEHRPFLADVHQRQVEQFAARQMHDAKLYVFKRSVPQAFCFFGIRVLF</sequence>
<keyword evidence="2" id="KW-1185">Reference proteome</keyword>
<accession>A0A0C5J892</accession>
<dbReference type="STRING" id="1565605.PG1C_05985"/>
<organism evidence="1 2">
    <name type="scientific">Rugosibacter aromaticivorans</name>
    <dbReference type="NCBI Taxonomy" id="1565605"/>
    <lineage>
        <taxon>Bacteria</taxon>
        <taxon>Pseudomonadati</taxon>
        <taxon>Pseudomonadota</taxon>
        <taxon>Betaproteobacteria</taxon>
        <taxon>Nitrosomonadales</taxon>
        <taxon>Sterolibacteriaceae</taxon>
        <taxon>Rugosibacter</taxon>
    </lineage>
</organism>
<evidence type="ECO:0000313" key="1">
    <source>
        <dbReference type="EMBL" id="AJP48130.1"/>
    </source>
</evidence>
<dbReference type="KEGG" id="rbu:PG1C_05985"/>
<evidence type="ECO:0000313" key="2">
    <source>
        <dbReference type="Proteomes" id="UP000061603"/>
    </source>
</evidence>
<name>A0A0C5J892_9PROT</name>
<dbReference type="HOGENOM" id="CLU_2685352_0_0_4"/>
<gene>
    <name evidence="1" type="ORF">PG1C_05985</name>
</gene>
<dbReference type="Proteomes" id="UP000061603">
    <property type="component" value="Chromosome"/>
</dbReference>
<protein>
    <submittedName>
        <fullName evidence="1">Uncharacterized protein</fullName>
    </submittedName>
</protein>
<dbReference type="EMBL" id="CP010554">
    <property type="protein sequence ID" value="AJP48130.1"/>
    <property type="molecule type" value="Genomic_DNA"/>
</dbReference>
<dbReference type="AlphaFoldDB" id="A0A0C5J892"/>